<accession>A0A0G4FS98</accession>
<protein>
    <submittedName>
        <fullName evidence="1">Uncharacterized protein</fullName>
    </submittedName>
</protein>
<evidence type="ECO:0000313" key="1">
    <source>
        <dbReference type="EMBL" id="CEM17564.1"/>
    </source>
</evidence>
<dbReference type="VEuPathDB" id="CryptoDB:Cvel_3684"/>
<reference evidence="1" key="1">
    <citation type="submission" date="2014-11" db="EMBL/GenBank/DDBJ databases">
        <authorList>
            <person name="Otto D Thomas"/>
            <person name="Naeem Raeece"/>
        </authorList>
    </citation>
    <scope>NUCLEOTIDE SEQUENCE</scope>
</reference>
<organism evidence="1">
    <name type="scientific">Chromera velia CCMP2878</name>
    <dbReference type="NCBI Taxonomy" id="1169474"/>
    <lineage>
        <taxon>Eukaryota</taxon>
        <taxon>Sar</taxon>
        <taxon>Alveolata</taxon>
        <taxon>Colpodellida</taxon>
        <taxon>Chromeraceae</taxon>
        <taxon>Chromera</taxon>
    </lineage>
</organism>
<name>A0A0G4FS98_9ALVE</name>
<dbReference type="EMBL" id="CDMZ01000595">
    <property type="protein sequence ID" value="CEM17564.1"/>
    <property type="molecule type" value="Genomic_DNA"/>
</dbReference>
<gene>
    <name evidence="1" type="ORF">Cvel_3684</name>
</gene>
<dbReference type="AlphaFoldDB" id="A0A0G4FS98"/>
<proteinExistence type="predicted"/>
<sequence length="226" mass="25162">MWEECSQYINLWEGGLGVKLKRARDEGIGRWGRSCLDKFFLPQNWNAEFLSFVPAAAMKGLKATGSSPEEDLGLLWALGAAAVHRIMHWGDDRVVYIQRTGKVMKERMVLDDGFQGGCALARHMVAAFGVPASEQLYNLLKEQPLKLANVVAARVENLAGSKSNCEGAWAALKTQVASLACMNRQSCLFASEILTCIPDHWSMVSSYKNFEDKKIKTLPECNTPRY</sequence>